<dbReference type="InterPro" id="IPR001374">
    <property type="entry name" value="R3H_dom"/>
</dbReference>
<evidence type="ECO:0000256" key="1">
    <source>
        <dbReference type="ARBA" id="ARBA00022553"/>
    </source>
</evidence>
<evidence type="ECO:0000256" key="2">
    <source>
        <dbReference type="SAM" id="MobiDB-lite"/>
    </source>
</evidence>
<dbReference type="InterPro" id="IPR036867">
    <property type="entry name" value="R3H_dom_sf"/>
</dbReference>
<feature type="compositionally biased region" description="Basic and acidic residues" evidence="2">
    <location>
        <begin position="298"/>
        <end position="307"/>
    </location>
</feature>
<dbReference type="Gene3D" id="3.30.1370.50">
    <property type="entry name" value="R3H-like domain"/>
    <property type="match status" value="1"/>
</dbReference>
<dbReference type="SUPFAM" id="SSF82708">
    <property type="entry name" value="R3H domain"/>
    <property type="match status" value="1"/>
</dbReference>
<keyword evidence="6" id="KW-1185">Reference proteome</keyword>
<evidence type="ECO:0000313" key="6">
    <source>
        <dbReference type="Proteomes" id="UP000541444"/>
    </source>
</evidence>
<sequence>MEGFVEEIGAPDSWEMADLDESMNRLMVSSYKKTNKSTTESSSSGFSLPEFADDPFDTGGSATVITTEVNGGSASDDVGNQVDQFLREALEKPRERLSVLRMERDVLKFIHDPTKQQLEFNQLPTSYLRLAAHRVAQHYFLHSTGLVDNSLPDGSSYTIVLSKISECRLPSIRLADVPANLPQEDNRSVAKVAIKKRPNKRSHNINSGSSHPLKGNHTKSVEERKEEYNRARARIFNTANSCSSSGPSGKPEGEDLVHDAYQQCPLRTSSAEEISVAVVPEVSLARSLSDSSTASIRSGRDRADDSVSRYSTNSGRVAIIRDREIDRKDPDYDRNYDRYMQRFDPGFGFSGALYPIQPMYSPAINYNTEFPQLGSAHRPQISIEHHHHQPRPIPHHLRGGTWVPTSSPRYGPPETMIAAPLNPNHIGTHPSASTIYVHPSQYTYPPRPQMQFINPHEHVHLPFPQSCFVTDDDDKCRELLRARACLVARDGPDGEDPSYANQKLSSTDKQPLLGEPVVAKKDVHVKEPQEKLKMFGVTNHEVSNNQSDAHINLRVWGRMEQSILHDKE</sequence>
<dbReference type="Pfam" id="PF12752">
    <property type="entry name" value="SUZ"/>
    <property type="match status" value="1"/>
</dbReference>
<dbReference type="GO" id="GO:0003676">
    <property type="term" value="F:nucleic acid binding"/>
    <property type="evidence" value="ECO:0007669"/>
    <property type="project" value="UniProtKB-UniRule"/>
</dbReference>
<dbReference type="PANTHER" id="PTHR15672:SF8">
    <property type="entry name" value="PROTEIN ENCORE"/>
    <property type="match status" value="1"/>
</dbReference>
<name>A0A7J7NY35_9MAGN</name>
<dbReference type="PROSITE" id="PS51061">
    <property type="entry name" value="R3H"/>
    <property type="match status" value="1"/>
</dbReference>
<evidence type="ECO:0000313" key="5">
    <source>
        <dbReference type="EMBL" id="KAF6172087.1"/>
    </source>
</evidence>
<organism evidence="5 6">
    <name type="scientific">Kingdonia uniflora</name>
    <dbReference type="NCBI Taxonomy" id="39325"/>
    <lineage>
        <taxon>Eukaryota</taxon>
        <taxon>Viridiplantae</taxon>
        <taxon>Streptophyta</taxon>
        <taxon>Embryophyta</taxon>
        <taxon>Tracheophyta</taxon>
        <taxon>Spermatophyta</taxon>
        <taxon>Magnoliopsida</taxon>
        <taxon>Ranunculales</taxon>
        <taxon>Circaeasteraceae</taxon>
        <taxon>Kingdonia</taxon>
    </lineage>
</organism>
<feature type="region of interest" description="Disordered" evidence="2">
    <location>
        <begin position="490"/>
        <end position="509"/>
    </location>
</feature>
<comment type="caution">
    <text evidence="5">The sequence shown here is derived from an EMBL/GenBank/DDBJ whole genome shotgun (WGS) entry which is preliminary data.</text>
</comment>
<feature type="compositionally biased region" description="Basic residues" evidence="2">
    <location>
        <begin position="194"/>
        <end position="203"/>
    </location>
</feature>
<gene>
    <name evidence="5" type="ORF">GIB67_029505</name>
</gene>
<dbReference type="Proteomes" id="UP000541444">
    <property type="component" value="Unassembled WGS sequence"/>
</dbReference>
<dbReference type="CDD" id="cd02642">
    <property type="entry name" value="R3H_encore_like"/>
    <property type="match status" value="1"/>
</dbReference>
<feature type="region of interest" description="Disordered" evidence="2">
    <location>
        <begin position="31"/>
        <end position="54"/>
    </location>
</feature>
<evidence type="ECO:0000259" key="3">
    <source>
        <dbReference type="PROSITE" id="PS51061"/>
    </source>
</evidence>
<evidence type="ECO:0000259" key="4">
    <source>
        <dbReference type="PROSITE" id="PS51673"/>
    </source>
</evidence>
<protein>
    <submittedName>
        <fullName evidence="5">Uncharacterized protein</fullName>
    </submittedName>
</protein>
<proteinExistence type="predicted"/>
<dbReference type="InterPro" id="IPR024771">
    <property type="entry name" value="SUZ"/>
</dbReference>
<feature type="compositionally biased region" description="Polar residues" evidence="2">
    <location>
        <begin position="499"/>
        <end position="509"/>
    </location>
</feature>
<feature type="compositionally biased region" description="Low complexity" evidence="2">
    <location>
        <begin position="31"/>
        <end position="47"/>
    </location>
</feature>
<dbReference type="PROSITE" id="PS51673">
    <property type="entry name" value="SUZ"/>
    <property type="match status" value="1"/>
</dbReference>
<feature type="region of interest" description="Disordered" evidence="2">
    <location>
        <begin position="194"/>
        <end position="227"/>
    </location>
</feature>
<feature type="domain" description="R3H" evidence="3">
    <location>
        <begin position="96"/>
        <end position="165"/>
    </location>
</feature>
<dbReference type="EMBL" id="JACGCM010000445">
    <property type="protein sequence ID" value="KAF6172087.1"/>
    <property type="molecule type" value="Genomic_DNA"/>
</dbReference>
<feature type="region of interest" description="Disordered" evidence="2">
    <location>
        <begin position="288"/>
        <end position="309"/>
    </location>
</feature>
<reference evidence="5 6" key="1">
    <citation type="journal article" date="2020" name="IScience">
        <title>Genome Sequencing of the Endangered Kingdonia uniflora (Circaeasteraceae, Ranunculales) Reveals Potential Mechanisms of Evolutionary Specialization.</title>
        <authorList>
            <person name="Sun Y."/>
            <person name="Deng T."/>
            <person name="Zhang A."/>
            <person name="Moore M.J."/>
            <person name="Landis J.B."/>
            <person name="Lin N."/>
            <person name="Zhang H."/>
            <person name="Zhang X."/>
            <person name="Huang J."/>
            <person name="Zhang X."/>
            <person name="Sun H."/>
            <person name="Wang H."/>
        </authorList>
    </citation>
    <scope>NUCLEOTIDE SEQUENCE [LARGE SCALE GENOMIC DNA]</scope>
    <source>
        <strain evidence="5">TB1705</strain>
        <tissue evidence="5">Leaf</tissue>
    </source>
</reference>
<accession>A0A7J7NY35</accession>
<dbReference type="OrthoDB" id="278430at2759"/>
<dbReference type="Pfam" id="PF01424">
    <property type="entry name" value="R3H"/>
    <property type="match status" value="1"/>
</dbReference>
<dbReference type="AlphaFoldDB" id="A0A7J7NY35"/>
<dbReference type="InterPro" id="IPR051937">
    <property type="entry name" value="R3H_domain_containing"/>
</dbReference>
<keyword evidence="1" id="KW-0597">Phosphoprotein</keyword>
<dbReference type="PANTHER" id="PTHR15672">
    <property type="entry name" value="CAMP-REGULATED PHOSPHOPROTEIN 21 RELATED R3H DOMAIN CONTAINING PROTEIN"/>
    <property type="match status" value="1"/>
</dbReference>
<feature type="domain" description="SUZ" evidence="4">
    <location>
        <begin position="168"/>
        <end position="240"/>
    </location>
</feature>